<feature type="non-terminal residue" evidence="1">
    <location>
        <position position="109"/>
    </location>
</feature>
<dbReference type="EMBL" id="WJQU01000001">
    <property type="protein sequence ID" value="KAJ6648310.1"/>
    <property type="molecule type" value="Genomic_DNA"/>
</dbReference>
<evidence type="ECO:0000313" key="1">
    <source>
        <dbReference type="EMBL" id="KAJ6648310.1"/>
    </source>
</evidence>
<sequence>MIVTASRIPVPLPMAPMKSANTDNAPIHKPPNAAAVGMYRFNSWIIEFSRCPRITMCCSFNCLATWTTELPETSIHVFEKNAHDPSMKIMYNKAWMGSCSMCPTLSGGD</sequence>
<gene>
    <name evidence="1" type="ORF">Bhyg_03538</name>
</gene>
<dbReference type="OrthoDB" id="10476462at2759"/>
<dbReference type="Proteomes" id="UP001151699">
    <property type="component" value="Chromosome A"/>
</dbReference>
<dbReference type="AlphaFoldDB" id="A0A9Q0S9K3"/>
<keyword evidence="2" id="KW-1185">Reference proteome</keyword>
<accession>A0A9Q0S9K3</accession>
<protein>
    <submittedName>
        <fullName evidence="1">Uncharacterized protein</fullName>
    </submittedName>
</protein>
<proteinExistence type="predicted"/>
<organism evidence="1 2">
    <name type="scientific">Pseudolycoriella hygida</name>
    <dbReference type="NCBI Taxonomy" id="35572"/>
    <lineage>
        <taxon>Eukaryota</taxon>
        <taxon>Metazoa</taxon>
        <taxon>Ecdysozoa</taxon>
        <taxon>Arthropoda</taxon>
        <taxon>Hexapoda</taxon>
        <taxon>Insecta</taxon>
        <taxon>Pterygota</taxon>
        <taxon>Neoptera</taxon>
        <taxon>Endopterygota</taxon>
        <taxon>Diptera</taxon>
        <taxon>Nematocera</taxon>
        <taxon>Sciaroidea</taxon>
        <taxon>Sciaridae</taxon>
        <taxon>Pseudolycoriella</taxon>
    </lineage>
</organism>
<name>A0A9Q0S9K3_9DIPT</name>
<comment type="caution">
    <text evidence="1">The sequence shown here is derived from an EMBL/GenBank/DDBJ whole genome shotgun (WGS) entry which is preliminary data.</text>
</comment>
<evidence type="ECO:0000313" key="2">
    <source>
        <dbReference type="Proteomes" id="UP001151699"/>
    </source>
</evidence>
<reference evidence="1" key="1">
    <citation type="submission" date="2022-07" db="EMBL/GenBank/DDBJ databases">
        <authorList>
            <person name="Trinca V."/>
            <person name="Uliana J.V.C."/>
            <person name="Torres T.T."/>
            <person name="Ward R.J."/>
            <person name="Monesi N."/>
        </authorList>
    </citation>
    <scope>NUCLEOTIDE SEQUENCE</scope>
    <source>
        <strain evidence="1">HSMRA1968</strain>
        <tissue evidence="1">Whole embryos</tissue>
    </source>
</reference>